<dbReference type="Proteomes" id="UP001231189">
    <property type="component" value="Unassembled WGS sequence"/>
</dbReference>
<feature type="compositionally biased region" description="Acidic residues" evidence="1">
    <location>
        <begin position="289"/>
        <end position="304"/>
    </location>
</feature>
<organism evidence="3 4">
    <name type="scientific">Lolium multiflorum</name>
    <name type="common">Italian ryegrass</name>
    <name type="synonym">Lolium perenne subsp. multiflorum</name>
    <dbReference type="NCBI Taxonomy" id="4521"/>
    <lineage>
        <taxon>Eukaryota</taxon>
        <taxon>Viridiplantae</taxon>
        <taxon>Streptophyta</taxon>
        <taxon>Embryophyta</taxon>
        <taxon>Tracheophyta</taxon>
        <taxon>Spermatophyta</taxon>
        <taxon>Magnoliopsida</taxon>
        <taxon>Liliopsida</taxon>
        <taxon>Poales</taxon>
        <taxon>Poaceae</taxon>
        <taxon>BOP clade</taxon>
        <taxon>Pooideae</taxon>
        <taxon>Poodae</taxon>
        <taxon>Poeae</taxon>
        <taxon>Poeae Chloroplast Group 2 (Poeae type)</taxon>
        <taxon>Loliodinae</taxon>
        <taxon>Loliinae</taxon>
        <taxon>Lolium</taxon>
    </lineage>
</organism>
<dbReference type="Pfam" id="PF26130">
    <property type="entry name" value="PB1-like"/>
    <property type="match status" value="1"/>
</dbReference>
<dbReference type="AlphaFoldDB" id="A0AAD8TFD8"/>
<protein>
    <recommendedName>
        <fullName evidence="2">PB1-like domain-containing protein</fullName>
    </recommendedName>
</protein>
<proteinExistence type="predicted"/>
<evidence type="ECO:0000256" key="1">
    <source>
        <dbReference type="SAM" id="MobiDB-lite"/>
    </source>
</evidence>
<gene>
    <name evidence="3" type="ORF">QYE76_042458</name>
</gene>
<name>A0AAD8TFD8_LOLMU</name>
<keyword evidence="4" id="KW-1185">Reference proteome</keyword>
<dbReference type="InterPro" id="IPR058594">
    <property type="entry name" value="PB1-like_dom_pln"/>
</dbReference>
<feature type="region of interest" description="Disordered" evidence="1">
    <location>
        <begin position="265"/>
        <end position="304"/>
    </location>
</feature>
<evidence type="ECO:0000313" key="4">
    <source>
        <dbReference type="Proteomes" id="UP001231189"/>
    </source>
</evidence>
<feature type="domain" description="PB1-like" evidence="2">
    <location>
        <begin position="140"/>
        <end position="237"/>
    </location>
</feature>
<evidence type="ECO:0000259" key="2">
    <source>
        <dbReference type="Pfam" id="PF26130"/>
    </source>
</evidence>
<reference evidence="3" key="1">
    <citation type="submission" date="2023-07" db="EMBL/GenBank/DDBJ databases">
        <title>A chromosome-level genome assembly of Lolium multiflorum.</title>
        <authorList>
            <person name="Chen Y."/>
            <person name="Copetti D."/>
            <person name="Kolliker R."/>
            <person name="Studer B."/>
        </authorList>
    </citation>
    <scope>NUCLEOTIDE SEQUENCE</scope>
    <source>
        <strain evidence="3">02402/16</strain>
        <tissue evidence="3">Leaf</tissue>
    </source>
</reference>
<evidence type="ECO:0000313" key="3">
    <source>
        <dbReference type="EMBL" id="KAK1681610.1"/>
    </source>
</evidence>
<accession>A0AAD8TFD8</accession>
<dbReference type="EMBL" id="JAUUTY010000002">
    <property type="protein sequence ID" value="KAK1681610.1"/>
    <property type="molecule type" value="Genomic_DNA"/>
</dbReference>
<sequence length="479" mass="53662">MKARFVAFSALRRARSSFFAARLVAFSALRLRKCSFSAATSSGKRAAHSRAARSSRSRNAQTALRLAAAVLFLLSNDVRRRREILGRWRVHTSWKFIDDRGARAATPRRRTRARLVRGLVGAEADALAAVTYLRVIHDPDRFTVEFDHNGFFCGLKEYLQYIGGTVDFFDNCNTDTFSLLWLEDFVKQGGNEMTDRTKFYWCVPGSDMRDGLCLIENDGDVVAMMAAVREVKTLSVMVDHNNFLQGLRTDVLVLIPIIYTGAGDGAKQEKEIEEEPVSSACLSSRELQSEDEDDGDTDSDFYDSDYDAEDGDDDLFVDNIDKDVNDHNECTNIVEFEDDAGLDHDNLKLSNEQQKLLEYRFKEFNREVDMATPVFKVGMLFSSMAEFRKALTTYGVNERVNIRKLRNEATRLTLTSVEGEDDPPAVDDSIAQPSPFFQKYSPVIGAHGSPSFQMRMSSSFNLLAVVAGEATAGCPPEPP</sequence>
<comment type="caution">
    <text evidence="3">The sequence shown here is derived from an EMBL/GenBank/DDBJ whole genome shotgun (WGS) entry which is preliminary data.</text>
</comment>